<evidence type="ECO:0000313" key="2">
    <source>
        <dbReference type="EMBL" id="THG07745.1"/>
    </source>
</evidence>
<feature type="region of interest" description="Disordered" evidence="1">
    <location>
        <begin position="361"/>
        <end position="380"/>
    </location>
</feature>
<dbReference type="PANTHER" id="PTHR33334">
    <property type="entry name" value="PROTEIN LNK1"/>
    <property type="match status" value="1"/>
</dbReference>
<organism evidence="2 3">
    <name type="scientific">Camellia sinensis var. sinensis</name>
    <name type="common">China tea</name>
    <dbReference type="NCBI Taxonomy" id="542762"/>
    <lineage>
        <taxon>Eukaryota</taxon>
        <taxon>Viridiplantae</taxon>
        <taxon>Streptophyta</taxon>
        <taxon>Embryophyta</taxon>
        <taxon>Tracheophyta</taxon>
        <taxon>Spermatophyta</taxon>
        <taxon>Magnoliopsida</taxon>
        <taxon>eudicotyledons</taxon>
        <taxon>Gunneridae</taxon>
        <taxon>Pentapetalae</taxon>
        <taxon>asterids</taxon>
        <taxon>Ericales</taxon>
        <taxon>Theaceae</taxon>
        <taxon>Camellia</taxon>
    </lineage>
</organism>
<dbReference type="GO" id="GO:0006355">
    <property type="term" value="P:regulation of DNA-templated transcription"/>
    <property type="evidence" value="ECO:0007669"/>
    <property type="project" value="InterPro"/>
</dbReference>
<dbReference type="PANTHER" id="PTHR33334:SF8">
    <property type="entry name" value="PROTEIN LNK1"/>
    <property type="match status" value="1"/>
</dbReference>
<accession>A0A4S4DY30</accession>
<dbReference type="InterPro" id="IPR039928">
    <property type="entry name" value="LNK"/>
</dbReference>
<feature type="compositionally biased region" description="Polar residues" evidence="1">
    <location>
        <begin position="503"/>
        <end position="516"/>
    </location>
</feature>
<dbReference type="Proteomes" id="UP000306102">
    <property type="component" value="Unassembled WGS sequence"/>
</dbReference>
<protein>
    <recommendedName>
        <fullName evidence="4">Protein LNK1</fullName>
    </recommendedName>
</protein>
<dbReference type="GO" id="GO:0007623">
    <property type="term" value="P:circadian rhythm"/>
    <property type="evidence" value="ECO:0007669"/>
    <property type="project" value="InterPro"/>
</dbReference>
<dbReference type="EMBL" id="SDRB02009808">
    <property type="protein sequence ID" value="THG07745.1"/>
    <property type="molecule type" value="Genomic_DNA"/>
</dbReference>
<gene>
    <name evidence="2" type="ORF">TEA_014635</name>
</gene>
<sequence length="682" mass="75965">MEVAVLLLCSYEQTNDVLYLYQALTFAKLINGMCGKFDGLDSEMVVLFFVVPRYNKFKVVCNEDVRNMLSLAKAFALHYINVFIQLRNEGNDVNIIGSRFQGFIFSRFSPLVILFVWITSEGERTEREKLEDIFWDEFDQTDDHIVPHPGYEHGIEPAFEDNSCKKPRREVIGISSKAADRSTAKYVSRGKGGGFQPLKNARGTMLEKNSWSNTPEGVFPASCDSHSNKEVTSLASDNTRISSHCLKTSNIDTVGTEFCVDDPNTIERCAAVDSNSYRYPLGDICQTDDGLSFLGNDDGWPDIGNFDDVDRMFRSCDSTFGLGSVGNEDEFSWLSSSHTIEESEDVLKSAFEFSCPESSPFKNISEQHEPSKLNNGSSSVNDSNMDCASISYKSSFQASEGGEPDDLGHLTFLNGSDAISEIKDEFAPKEQGVEFNGAVHFNTSTDRSKDENSVMINFHKKQAKHRNQSEGKRKQRSENGGLFHHTGSIQFKDTKFPSRDSSHQAFTSPDMQESSCMSSGLDEISLEASSFRHLQQVMEQLDIRTKLCIRDSLYRLARSAEQRHHYVNLNGGSIDDRDTSGALMAEGTNKCNGFMDMETDTNPIDRSIAHLLFHRPSDPSVIPAHNGSSRNSHTMIHGSITSPPVKAEKLIHGSITSPPVKAEKLVCQEEAASEADQKVFDH</sequence>
<proteinExistence type="predicted"/>
<dbReference type="AlphaFoldDB" id="A0A4S4DY30"/>
<evidence type="ECO:0008006" key="4">
    <source>
        <dbReference type="Google" id="ProtNLM"/>
    </source>
</evidence>
<evidence type="ECO:0000313" key="3">
    <source>
        <dbReference type="Proteomes" id="UP000306102"/>
    </source>
</evidence>
<comment type="caution">
    <text evidence="2">The sequence shown here is derived from an EMBL/GenBank/DDBJ whole genome shotgun (WGS) entry which is preliminary data.</text>
</comment>
<name>A0A4S4DY30_CAMSN</name>
<feature type="compositionally biased region" description="Basic and acidic residues" evidence="1">
    <location>
        <begin position="492"/>
        <end position="502"/>
    </location>
</feature>
<feature type="region of interest" description="Disordered" evidence="1">
    <location>
        <begin position="461"/>
        <end position="516"/>
    </location>
</feature>
<dbReference type="STRING" id="542762.A0A4S4DY30"/>
<reference evidence="2 3" key="1">
    <citation type="journal article" date="2018" name="Proc. Natl. Acad. Sci. U.S.A.">
        <title>Draft genome sequence of Camellia sinensis var. sinensis provides insights into the evolution of the tea genome and tea quality.</title>
        <authorList>
            <person name="Wei C."/>
            <person name="Yang H."/>
            <person name="Wang S."/>
            <person name="Zhao J."/>
            <person name="Liu C."/>
            <person name="Gao L."/>
            <person name="Xia E."/>
            <person name="Lu Y."/>
            <person name="Tai Y."/>
            <person name="She G."/>
            <person name="Sun J."/>
            <person name="Cao H."/>
            <person name="Tong W."/>
            <person name="Gao Q."/>
            <person name="Li Y."/>
            <person name="Deng W."/>
            <person name="Jiang X."/>
            <person name="Wang W."/>
            <person name="Chen Q."/>
            <person name="Zhang S."/>
            <person name="Li H."/>
            <person name="Wu J."/>
            <person name="Wang P."/>
            <person name="Li P."/>
            <person name="Shi C."/>
            <person name="Zheng F."/>
            <person name="Jian J."/>
            <person name="Huang B."/>
            <person name="Shan D."/>
            <person name="Shi M."/>
            <person name="Fang C."/>
            <person name="Yue Y."/>
            <person name="Li F."/>
            <person name="Li D."/>
            <person name="Wei S."/>
            <person name="Han B."/>
            <person name="Jiang C."/>
            <person name="Yin Y."/>
            <person name="Xia T."/>
            <person name="Zhang Z."/>
            <person name="Bennetzen J.L."/>
            <person name="Zhao S."/>
            <person name="Wan X."/>
        </authorList>
    </citation>
    <scope>NUCLEOTIDE SEQUENCE [LARGE SCALE GENOMIC DNA]</scope>
    <source>
        <strain evidence="3">cv. Shuchazao</strain>
        <tissue evidence="2">Leaf</tissue>
    </source>
</reference>
<evidence type="ECO:0000256" key="1">
    <source>
        <dbReference type="SAM" id="MobiDB-lite"/>
    </source>
</evidence>
<keyword evidence="3" id="KW-1185">Reference proteome</keyword>